<reference evidence="2" key="2">
    <citation type="journal article" date="2018" name="Mol. Plant Microbe Interact.">
        <title>Genome sequence resources for the wheat stripe rust pathogen (Puccinia striiformis f. sp. tritici) and the barley stripe rust pathogen (Puccinia striiformis f. sp. hordei).</title>
        <authorList>
            <person name="Xia C."/>
            <person name="Wang M."/>
            <person name="Yin C."/>
            <person name="Cornejo O.E."/>
            <person name="Hulbert S.H."/>
            <person name="Chen X."/>
        </authorList>
    </citation>
    <scope>NUCLEOTIDE SEQUENCE [LARGE SCALE GENOMIC DNA]</scope>
    <source>
        <strain evidence="2">93-210</strain>
    </source>
</reference>
<name>A0ACC0E6B2_9BASI</name>
<dbReference type="EMBL" id="CM045874">
    <property type="protein sequence ID" value="KAI7944688.1"/>
    <property type="molecule type" value="Genomic_DNA"/>
</dbReference>
<evidence type="ECO:0000313" key="1">
    <source>
        <dbReference type="EMBL" id="KAI7944688.1"/>
    </source>
</evidence>
<accession>A0ACC0E6B2</accession>
<comment type="caution">
    <text evidence="1">The sequence shown here is derived from an EMBL/GenBank/DDBJ whole genome shotgun (WGS) entry which is preliminary data.</text>
</comment>
<dbReference type="Proteomes" id="UP001060170">
    <property type="component" value="Chromosome 10"/>
</dbReference>
<proteinExistence type="predicted"/>
<keyword evidence="2" id="KW-1185">Reference proteome</keyword>
<gene>
    <name evidence="1" type="ORF">MJO28_010383</name>
</gene>
<organism evidence="1 2">
    <name type="scientific">Puccinia striiformis f. sp. tritici</name>
    <dbReference type="NCBI Taxonomy" id="168172"/>
    <lineage>
        <taxon>Eukaryota</taxon>
        <taxon>Fungi</taxon>
        <taxon>Dikarya</taxon>
        <taxon>Basidiomycota</taxon>
        <taxon>Pucciniomycotina</taxon>
        <taxon>Pucciniomycetes</taxon>
        <taxon>Pucciniales</taxon>
        <taxon>Pucciniaceae</taxon>
        <taxon>Puccinia</taxon>
    </lineage>
</organism>
<protein>
    <submittedName>
        <fullName evidence="1">Uncharacterized protein</fullName>
    </submittedName>
</protein>
<reference evidence="2" key="1">
    <citation type="journal article" date="2018" name="BMC Genomics">
        <title>Genomic insights into host adaptation between the wheat stripe rust pathogen (Puccinia striiformis f. sp. tritici) and the barley stripe rust pathogen (Puccinia striiformis f. sp. hordei).</title>
        <authorList>
            <person name="Xia C."/>
            <person name="Wang M."/>
            <person name="Yin C."/>
            <person name="Cornejo O.E."/>
            <person name="Hulbert S.H."/>
            <person name="Chen X."/>
        </authorList>
    </citation>
    <scope>NUCLEOTIDE SEQUENCE [LARGE SCALE GENOMIC DNA]</scope>
    <source>
        <strain evidence="2">93-210</strain>
    </source>
</reference>
<sequence length="691" mass="76303">MFALRSSGNTRPRPRILDQPANLDLIFSTLIINDSPIHQQRSGRPSKDSINTDAINSNLARPDNHYQQMSPMNHGHDHFDNVFEGKDVRLQPHFYGSPNRYTTPYANQESPIHHQSSFGPANPYSFKQEGSVDSSTRYLDLSPIQQRYFRSSAHPGRPTHSEQEGHFHHHIQDVEGSPVPPPSHQHNSTSPPPPDGQSDVPSTGSDVLLSPAHPAARKSTRKKGRNQVRMELNERGEAKINLDYGLHVEATQQKSTRGSHKEKPPRNATNTKTDPFNSEELDLFFFWDRKNNDLSAFKRAAFDAIRQQDNKSFASHAEKQEAAGNKLLLWATIPHSASFKASDKAKIINEGDFTRFLAQSLDPGTHQCHVSVKEIKPQKLALKEAAISKLDSSHGKRNRSDGEESDTWEASFGAVQSTDIMNAMTMILATHKPQGKITGHHEANVYINPEDPTQWMWVIHPLAGIWARAVVKGGAGVSIYRPPKVPGFDWAKPGVAPPDAQAARTAGAANRTITPTELPAGAGLPAAGDRATVPPHHVDDIISKWNPAVGQSMPYLPSYGYLPPENLATVQTHGHAPALIPNISQHQLAPQADQVISSPVPSDDEGTFNNFLRFARIKTTCPKIQQDLDTLGVDHYCKLKHFSPSNLVEAGFKPADGRQLISCVKTYECHLNNAPVVHDHLTRRMLGACLP</sequence>
<reference evidence="1 2" key="3">
    <citation type="journal article" date="2022" name="Microbiol. Spectr.">
        <title>Folding features and dynamics of 3D genome architecture in plant fungal pathogens.</title>
        <authorList>
            <person name="Xia C."/>
        </authorList>
    </citation>
    <scope>NUCLEOTIDE SEQUENCE [LARGE SCALE GENOMIC DNA]</scope>
    <source>
        <strain evidence="1 2">93-210</strain>
    </source>
</reference>
<evidence type="ECO:0000313" key="2">
    <source>
        <dbReference type="Proteomes" id="UP001060170"/>
    </source>
</evidence>